<feature type="transmembrane region" description="Helical" evidence="1">
    <location>
        <begin position="312"/>
        <end position="332"/>
    </location>
</feature>
<sequence length="465" mass="48951">MTATAAPPDAGTGPDAARVAVAASVGAALAVVVLVLTFWLPHLLSIETYSRTRYPGEDAVPPLRGYLEVKAVGFRTVRVVLVGVLAWLFLPRISATARWPVLLVTSYAVGLVWLLGLAYVDGSEGLSRVEDMPGEYLNTARAITDVPAMLDGFVGGITYGQPDSWTTHVAGHPPGALLFVVLLVRLGIDTSFGVGLAMTLVGAAAVPGVLVALRALGAEPTARRVLPFLVLTPAAVLMAVSADAVFLTVSAWGLAFLALAATAASRRSMVAWSLVAGLVLGLSVFMSYGLLLMGLVALAVLASARSWRPLPWAIGGALVVVAIFGGFGFWWWESYAAVHDRYFAGLGGKRPQSYWVWGNVGALLVSAGPVLATALACCVPGVRATVRGAVGERRTTVLLALSAAAAVLAADLSGMSKSEVERIWLPWIPWLLVSTALLPERWRRPALAVQVTSAILLQQLVFTQW</sequence>
<feature type="transmembrane region" description="Helical" evidence="1">
    <location>
        <begin position="352"/>
        <end position="376"/>
    </location>
</feature>
<feature type="transmembrane region" description="Helical" evidence="1">
    <location>
        <begin position="102"/>
        <end position="120"/>
    </location>
</feature>
<keyword evidence="3" id="KW-1185">Reference proteome</keyword>
<proteinExistence type="predicted"/>
<keyword evidence="1" id="KW-0812">Transmembrane</keyword>
<keyword evidence="1" id="KW-1133">Transmembrane helix</keyword>
<dbReference type="RefSeq" id="WP_140007338.1">
    <property type="nucleotide sequence ID" value="NZ_JBHMDG010000028.1"/>
</dbReference>
<feature type="transmembrane region" description="Helical" evidence="1">
    <location>
        <begin position="72"/>
        <end position="90"/>
    </location>
</feature>
<evidence type="ECO:0000313" key="3">
    <source>
        <dbReference type="Proteomes" id="UP001589750"/>
    </source>
</evidence>
<organism evidence="2 3">
    <name type="scientific">Nocardioides plantarum</name>
    <dbReference type="NCBI Taxonomy" id="29299"/>
    <lineage>
        <taxon>Bacteria</taxon>
        <taxon>Bacillati</taxon>
        <taxon>Actinomycetota</taxon>
        <taxon>Actinomycetes</taxon>
        <taxon>Propionibacteriales</taxon>
        <taxon>Nocardioidaceae</taxon>
        <taxon>Nocardioides</taxon>
    </lineage>
</organism>
<dbReference type="EMBL" id="JBHMDG010000028">
    <property type="protein sequence ID" value="MFB9315066.1"/>
    <property type="molecule type" value="Genomic_DNA"/>
</dbReference>
<feature type="transmembrane region" description="Helical" evidence="1">
    <location>
        <begin position="225"/>
        <end position="258"/>
    </location>
</feature>
<protein>
    <recommendedName>
        <fullName evidence="4">Integral membrane protein</fullName>
    </recommendedName>
</protein>
<accession>A0ABV5KEJ5</accession>
<feature type="transmembrane region" description="Helical" evidence="1">
    <location>
        <begin position="19"/>
        <end position="40"/>
    </location>
</feature>
<evidence type="ECO:0000313" key="2">
    <source>
        <dbReference type="EMBL" id="MFB9315066.1"/>
    </source>
</evidence>
<evidence type="ECO:0008006" key="4">
    <source>
        <dbReference type="Google" id="ProtNLM"/>
    </source>
</evidence>
<comment type="caution">
    <text evidence="2">The sequence shown here is derived from an EMBL/GenBank/DDBJ whole genome shotgun (WGS) entry which is preliminary data.</text>
</comment>
<feature type="transmembrane region" description="Helical" evidence="1">
    <location>
        <begin position="270"/>
        <end position="300"/>
    </location>
</feature>
<evidence type="ECO:0000256" key="1">
    <source>
        <dbReference type="SAM" id="Phobius"/>
    </source>
</evidence>
<name>A0ABV5KEJ5_9ACTN</name>
<gene>
    <name evidence="2" type="ORF">ACFFRI_18585</name>
</gene>
<keyword evidence="1" id="KW-0472">Membrane</keyword>
<dbReference type="Proteomes" id="UP001589750">
    <property type="component" value="Unassembled WGS sequence"/>
</dbReference>
<feature type="transmembrane region" description="Helical" evidence="1">
    <location>
        <begin position="192"/>
        <end position="213"/>
    </location>
</feature>
<reference evidence="2 3" key="1">
    <citation type="submission" date="2024-09" db="EMBL/GenBank/DDBJ databases">
        <authorList>
            <person name="Sun Q."/>
            <person name="Mori K."/>
        </authorList>
    </citation>
    <scope>NUCLEOTIDE SEQUENCE [LARGE SCALE GENOMIC DNA]</scope>
    <source>
        <strain evidence="2 3">JCM 9626</strain>
    </source>
</reference>